<evidence type="ECO:0000313" key="4">
    <source>
        <dbReference type="Proteomes" id="UP001066276"/>
    </source>
</evidence>
<keyword evidence="4" id="KW-1185">Reference proteome</keyword>
<dbReference type="Proteomes" id="UP001066276">
    <property type="component" value="Chromosome 4_1"/>
</dbReference>
<dbReference type="EMBL" id="JANPWB010000007">
    <property type="protein sequence ID" value="KAJ1172254.1"/>
    <property type="molecule type" value="Genomic_DNA"/>
</dbReference>
<feature type="region of interest" description="Disordered" evidence="2">
    <location>
        <begin position="1"/>
        <end position="29"/>
    </location>
</feature>
<proteinExistence type="predicted"/>
<sequence>MLTKLGGQGTGEGLSYSSQEPSMGSKDMVSPDTRTILKVLLVSLKEDLQTVKKVVHQDLAEIGDRVSSLEDYLSRRDEAIEQLQQENIHLKDQHIELQAQEEDLKNRSRCNNICIRDASSIADRKDIGAYTRALFAQILNIPETDIQLLKERLAAGSRNYCARTAGSSRTAIQWHGQNRRNLNQA</sequence>
<reference evidence="3" key="1">
    <citation type="journal article" date="2022" name="bioRxiv">
        <title>Sequencing and chromosome-scale assembly of the giantPleurodeles waltlgenome.</title>
        <authorList>
            <person name="Brown T."/>
            <person name="Elewa A."/>
            <person name="Iarovenko S."/>
            <person name="Subramanian E."/>
            <person name="Araus A.J."/>
            <person name="Petzold A."/>
            <person name="Susuki M."/>
            <person name="Suzuki K.-i.T."/>
            <person name="Hayashi T."/>
            <person name="Toyoda A."/>
            <person name="Oliveira C."/>
            <person name="Osipova E."/>
            <person name="Leigh N.D."/>
            <person name="Simon A."/>
            <person name="Yun M.H."/>
        </authorList>
    </citation>
    <scope>NUCLEOTIDE SEQUENCE</scope>
    <source>
        <strain evidence="3">20211129_DDA</strain>
        <tissue evidence="3">Liver</tissue>
    </source>
</reference>
<feature type="compositionally biased region" description="Gly residues" evidence="2">
    <location>
        <begin position="1"/>
        <end position="12"/>
    </location>
</feature>
<feature type="coiled-coil region" evidence="1">
    <location>
        <begin position="66"/>
        <end position="107"/>
    </location>
</feature>
<comment type="caution">
    <text evidence="3">The sequence shown here is derived from an EMBL/GenBank/DDBJ whole genome shotgun (WGS) entry which is preliminary data.</text>
</comment>
<protein>
    <submittedName>
        <fullName evidence="3">Uncharacterized protein</fullName>
    </submittedName>
</protein>
<evidence type="ECO:0000313" key="3">
    <source>
        <dbReference type="EMBL" id="KAJ1172254.1"/>
    </source>
</evidence>
<gene>
    <name evidence="3" type="ORF">NDU88_004101</name>
</gene>
<evidence type="ECO:0000256" key="1">
    <source>
        <dbReference type="SAM" id="Coils"/>
    </source>
</evidence>
<name>A0AAV7T8D0_PLEWA</name>
<evidence type="ECO:0000256" key="2">
    <source>
        <dbReference type="SAM" id="MobiDB-lite"/>
    </source>
</evidence>
<organism evidence="3 4">
    <name type="scientific">Pleurodeles waltl</name>
    <name type="common">Iberian ribbed newt</name>
    <dbReference type="NCBI Taxonomy" id="8319"/>
    <lineage>
        <taxon>Eukaryota</taxon>
        <taxon>Metazoa</taxon>
        <taxon>Chordata</taxon>
        <taxon>Craniata</taxon>
        <taxon>Vertebrata</taxon>
        <taxon>Euteleostomi</taxon>
        <taxon>Amphibia</taxon>
        <taxon>Batrachia</taxon>
        <taxon>Caudata</taxon>
        <taxon>Salamandroidea</taxon>
        <taxon>Salamandridae</taxon>
        <taxon>Pleurodelinae</taxon>
        <taxon>Pleurodeles</taxon>
    </lineage>
</organism>
<accession>A0AAV7T8D0</accession>
<keyword evidence="1" id="KW-0175">Coiled coil</keyword>
<dbReference type="AlphaFoldDB" id="A0AAV7T8D0"/>